<sequence length="102" mass="11622">MTTPREETMSAEQDNKANASADPFAGLPPADTKRWVVSRKAQVVRAVEDGVITLEQACERYSLSHEEFSNWRELIKAHGTRALRATRIQDYRRASRRFRSGS</sequence>
<dbReference type="Gene3D" id="1.10.10.10">
    <property type="entry name" value="Winged helix-like DNA-binding domain superfamily/Winged helix DNA-binding domain"/>
    <property type="match status" value="1"/>
</dbReference>
<gene>
    <name evidence="2" type="ORF">NUH88_02190</name>
</gene>
<dbReference type="GO" id="GO:0043565">
    <property type="term" value="F:sequence-specific DNA binding"/>
    <property type="evidence" value="ECO:0007669"/>
    <property type="project" value="InterPro"/>
</dbReference>
<dbReference type="KEGG" id="naci:NUH88_02190"/>
<accession>A0A9J7AYJ9</accession>
<dbReference type="InterPro" id="IPR036388">
    <property type="entry name" value="WH-like_DNA-bd_sf"/>
</dbReference>
<dbReference type="InterPro" id="IPR009534">
    <property type="entry name" value="DUF1153"/>
</dbReference>
<dbReference type="AlphaFoldDB" id="A0A9J7AYJ9"/>
<feature type="region of interest" description="Disordered" evidence="1">
    <location>
        <begin position="1"/>
        <end position="28"/>
    </location>
</feature>
<name>A0A9J7AYJ9_9PROT</name>
<dbReference type="Proteomes" id="UP001060336">
    <property type="component" value="Chromosome"/>
</dbReference>
<evidence type="ECO:0000313" key="3">
    <source>
        <dbReference type="Proteomes" id="UP001060336"/>
    </source>
</evidence>
<dbReference type="SUPFAM" id="SSF48295">
    <property type="entry name" value="TrpR-like"/>
    <property type="match status" value="1"/>
</dbReference>
<dbReference type="Pfam" id="PF06627">
    <property type="entry name" value="DUF1153"/>
    <property type="match status" value="1"/>
</dbReference>
<dbReference type="InterPro" id="IPR010921">
    <property type="entry name" value="Trp_repressor/repl_initiator"/>
</dbReference>
<protein>
    <submittedName>
        <fullName evidence="2">DUF1153 domain-containing protein</fullName>
    </submittedName>
</protein>
<dbReference type="EMBL" id="CP102480">
    <property type="protein sequence ID" value="UUX50509.1"/>
    <property type="molecule type" value="Genomic_DNA"/>
</dbReference>
<evidence type="ECO:0000256" key="1">
    <source>
        <dbReference type="SAM" id="MobiDB-lite"/>
    </source>
</evidence>
<keyword evidence="3" id="KW-1185">Reference proteome</keyword>
<dbReference type="RefSeq" id="WP_257769688.1">
    <property type="nucleotide sequence ID" value="NZ_CP102480.1"/>
</dbReference>
<organism evidence="2 3">
    <name type="scientific">Nisaea acidiphila</name>
    <dbReference type="NCBI Taxonomy" id="1862145"/>
    <lineage>
        <taxon>Bacteria</taxon>
        <taxon>Pseudomonadati</taxon>
        <taxon>Pseudomonadota</taxon>
        <taxon>Alphaproteobacteria</taxon>
        <taxon>Rhodospirillales</taxon>
        <taxon>Thalassobaculaceae</taxon>
        <taxon>Nisaea</taxon>
    </lineage>
</organism>
<proteinExistence type="predicted"/>
<reference evidence="2" key="1">
    <citation type="submission" date="2022-08" db="EMBL/GenBank/DDBJ databases">
        <title>Nisaea acidiphila sp. nov., isolated from a marine algal debris and emended description of the genus Nisaea Urios et al. 2008.</title>
        <authorList>
            <person name="Kwon K."/>
        </authorList>
    </citation>
    <scope>NUCLEOTIDE SEQUENCE</scope>
    <source>
        <strain evidence="2">MEBiC11861</strain>
    </source>
</reference>
<evidence type="ECO:0000313" key="2">
    <source>
        <dbReference type="EMBL" id="UUX50509.1"/>
    </source>
</evidence>